<evidence type="ECO:0000256" key="8">
    <source>
        <dbReference type="ARBA" id="ARBA00023136"/>
    </source>
</evidence>
<dbReference type="GO" id="GO:0048472">
    <property type="term" value="F:threonine-phosphate decarboxylase activity"/>
    <property type="evidence" value="ECO:0007669"/>
    <property type="project" value="InterPro"/>
</dbReference>
<dbReference type="AlphaFoldDB" id="A0AAU7ZF42"/>
<keyword evidence="5 9" id="KW-0169">Cobalamin biosynthesis</keyword>
<name>A0AAU7ZF42_9BACT</name>
<protein>
    <recommendedName>
        <fullName evidence="9">Cobalamin biosynthesis protein CobD</fullName>
    </recommendedName>
</protein>
<evidence type="ECO:0000256" key="5">
    <source>
        <dbReference type="ARBA" id="ARBA00022573"/>
    </source>
</evidence>
<dbReference type="PANTHER" id="PTHR34308:SF1">
    <property type="entry name" value="COBALAMIN BIOSYNTHESIS PROTEIN CBIB"/>
    <property type="match status" value="1"/>
</dbReference>
<dbReference type="RefSeq" id="WP_353069729.1">
    <property type="nucleotide sequence ID" value="NZ_CP132932.1"/>
</dbReference>
<evidence type="ECO:0000256" key="4">
    <source>
        <dbReference type="ARBA" id="ARBA00022475"/>
    </source>
</evidence>
<organism evidence="10">
    <name type="scientific">Tunturiibacter empetritectus</name>
    <dbReference type="NCBI Taxonomy" id="3069691"/>
    <lineage>
        <taxon>Bacteria</taxon>
        <taxon>Pseudomonadati</taxon>
        <taxon>Acidobacteriota</taxon>
        <taxon>Terriglobia</taxon>
        <taxon>Terriglobales</taxon>
        <taxon>Acidobacteriaceae</taxon>
        <taxon>Tunturiibacter</taxon>
    </lineage>
</organism>
<reference evidence="10" key="1">
    <citation type="submission" date="2023-08" db="EMBL/GenBank/DDBJ databases">
        <authorList>
            <person name="Messyasz A."/>
            <person name="Mannisto M.K."/>
            <person name="Kerkhof L.J."/>
            <person name="Haggblom M."/>
        </authorList>
    </citation>
    <scope>NUCLEOTIDE SEQUENCE</scope>
    <source>
        <strain evidence="10">M8UP23</strain>
    </source>
</reference>
<dbReference type="HAMAP" id="MF_00024">
    <property type="entry name" value="CobD_CbiB"/>
    <property type="match status" value="1"/>
</dbReference>
<keyword evidence="7 9" id="KW-1133">Transmembrane helix</keyword>
<evidence type="ECO:0000256" key="1">
    <source>
        <dbReference type="ARBA" id="ARBA00004651"/>
    </source>
</evidence>
<sequence length="317" mass="34027">MSRRSVIAAAYLFDWVAGDPEWFPHPVRLIGKGIEGGERILRRPRQTPAAEFVAGGILTLGVVVAAYFASAKTIDWAHKTDRRLGFAAEMLLAWTCLASRSLHKEASAVVDAMEEGDSILARQRLTRIVGRDTQALDMQEISRAVIETVAESGSDGVVAPLFYLAIGGVPLAMAYKAINTLDSMIGHADDRYFYFGKIAARLDDVANFIPSRLTALGIAAAAALQDASPAAALETWWRDGMKHKSPNAGQPESAMAGALKVRLGGDNYYAGELIAAPLLGAGFPPPNVLKARLAIRIVTIVSALGAVTALLLHRRRR</sequence>
<dbReference type="NCBIfam" id="TIGR00380">
    <property type="entry name" value="cobal_cbiB"/>
    <property type="match status" value="1"/>
</dbReference>
<dbReference type="GO" id="GO:0015420">
    <property type="term" value="F:ABC-type vitamin B12 transporter activity"/>
    <property type="evidence" value="ECO:0007669"/>
    <property type="project" value="UniProtKB-UniRule"/>
</dbReference>
<comment type="similarity">
    <text evidence="3 9">Belongs to the CobD/CbiB family.</text>
</comment>
<proteinExistence type="inferred from homology"/>
<dbReference type="GO" id="GO:0009236">
    <property type="term" value="P:cobalamin biosynthetic process"/>
    <property type="evidence" value="ECO:0007669"/>
    <property type="project" value="UniProtKB-UniRule"/>
</dbReference>
<dbReference type="InterPro" id="IPR004485">
    <property type="entry name" value="Cobalamin_biosynth_CobD/CbiB"/>
</dbReference>
<keyword evidence="8 9" id="KW-0472">Membrane</keyword>
<keyword evidence="4 9" id="KW-1003">Cell membrane</keyword>
<comment type="caution">
    <text evidence="9">Lacks conserved residue(s) required for the propagation of feature annotation.</text>
</comment>
<evidence type="ECO:0000256" key="3">
    <source>
        <dbReference type="ARBA" id="ARBA00006263"/>
    </source>
</evidence>
<dbReference type="Pfam" id="PF03186">
    <property type="entry name" value="CobD_Cbib"/>
    <property type="match status" value="1"/>
</dbReference>
<comment type="function">
    <text evidence="9">Converts cobyric acid to cobinamide by the addition of aminopropanol on the F carboxylic group.</text>
</comment>
<evidence type="ECO:0000256" key="2">
    <source>
        <dbReference type="ARBA" id="ARBA00004953"/>
    </source>
</evidence>
<gene>
    <name evidence="10" type="primary">cbiB</name>
    <name evidence="9" type="synonym">cobD</name>
    <name evidence="10" type="ORF">RBB75_04670</name>
</gene>
<dbReference type="PANTHER" id="PTHR34308">
    <property type="entry name" value="COBALAMIN BIOSYNTHESIS PROTEIN CBIB"/>
    <property type="match status" value="1"/>
</dbReference>
<comment type="pathway">
    <text evidence="2 9">Cofactor biosynthesis; adenosylcobalamin biosynthesis.</text>
</comment>
<dbReference type="GO" id="GO:0005886">
    <property type="term" value="C:plasma membrane"/>
    <property type="evidence" value="ECO:0007669"/>
    <property type="project" value="UniProtKB-SubCell"/>
</dbReference>
<evidence type="ECO:0000313" key="10">
    <source>
        <dbReference type="EMBL" id="XCB27614.1"/>
    </source>
</evidence>
<reference evidence="10" key="2">
    <citation type="journal article" date="2024" name="Environ. Microbiol.">
        <title>Genome analysis and description of Tunturibacter gen. nov. expands the diversity of Terriglobia in tundra soils.</title>
        <authorList>
            <person name="Messyasz A."/>
            <person name="Mannisto M.K."/>
            <person name="Kerkhof L.J."/>
            <person name="Haggblom M.M."/>
        </authorList>
    </citation>
    <scope>NUCLEOTIDE SEQUENCE</scope>
    <source>
        <strain evidence="10">M8UP23</strain>
    </source>
</reference>
<dbReference type="EMBL" id="CP132932">
    <property type="protein sequence ID" value="XCB27614.1"/>
    <property type="molecule type" value="Genomic_DNA"/>
</dbReference>
<accession>A0AAU7ZF42</accession>
<evidence type="ECO:0000256" key="6">
    <source>
        <dbReference type="ARBA" id="ARBA00022692"/>
    </source>
</evidence>
<evidence type="ECO:0000256" key="9">
    <source>
        <dbReference type="HAMAP-Rule" id="MF_00024"/>
    </source>
</evidence>
<evidence type="ECO:0000256" key="7">
    <source>
        <dbReference type="ARBA" id="ARBA00022989"/>
    </source>
</evidence>
<comment type="subcellular location">
    <subcellularLocation>
        <location evidence="1 9">Cell membrane</location>
        <topology evidence="1 9">Multi-pass membrane protein</topology>
    </subcellularLocation>
</comment>
<dbReference type="KEGG" id="temp:RBB75_04670"/>
<keyword evidence="6 9" id="KW-0812">Transmembrane</keyword>
<feature type="transmembrane region" description="Helical" evidence="9">
    <location>
        <begin position="49"/>
        <end position="69"/>
    </location>
</feature>
<feature type="transmembrane region" description="Helical" evidence="9">
    <location>
        <begin position="293"/>
        <end position="312"/>
    </location>
</feature>